<keyword evidence="2" id="KW-1185">Reference proteome</keyword>
<dbReference type="EMBL" id="CDGG01000001">
    <property type="protein sequence ID" value="CEI81649.1"/>
    <property type="molecule type" value="Genomic_DNA"/>
</dbReference>
<dbReference type="Proteomes" id="UP000040453">
    <property type="component" value="Unassembled WGS sequence"/>
</dbReference>
<name>A0A0A1MPG0_9BACI</name>
<reference evidence="1 2" key="1">
    <citation type="submission" date="2014-11" db="EMBL/GenBank/DDBJ databases">
        <authorList>
            <person name="Urmite Genomes Urmite Genomes"/>
        </authorList>
    </citation>
    <scope>NUCLEOTIDE SEQUENCE [LARGE SCALE GENOMIC DNA]</scope>
    <source>
        <strain evidence="1 2">Oc5</strain>
    </source>
</reference>
<protein>
    <submittedName>
        <fullName evidence="1">Uncharacterized protein</fullName>
    </submittedName>
</protein>
<proteinExistence type="predicted"/>
<accession>A0A0A1MPG0</accession>
<organism evidence="1 2">
    <name type="scientific">Oceanobacillus oncorhynchi</name>
    <dbReference type="NCBI Taxonomy" id="545501"/>
    <lineage>
        <taxon>Bacteria</taxon>
        <taxon>Bacillati</taxon>
        <taxon>Bacillota</taxon>
        <taxon>Bacilli</taxon>
        <taxon>Bacillales</taxon>
        <taxon>Bacillaceae</taxon>
        <taxon>Oceanobacillus</taxon>
    </lineage>
</organism>
<evidence type="ECO:0000313" key="2">
    <source>
        <dbReference type="Proteomes" id="UP000040453"/>
    </source>
</evidence>
<dbReference type="STRING" id="545501.BN997_01484"/>
<sequence length="37" mass="4379">MHFEFDDGLFCFVGSMEMAKYELKKKQSSLVRGYGWL</sequence>
<dbReference type="AlphaFoldDB" id="A0A0A1MPG0"/>
<gene>
    <name evidence="1" type="ORF">BN997_01484</name>
</gene>
<evidence type="ECO:0000313" key="1">
    <source>
        <dbReference type="EMBL" id="CEI81649.1"/>
    </source>
</evidence>